<dbReference type="GO" id="GO:0045944">
    <property type="term" value="P:positive regulation of transcription by RNA polymerase II"/>
    <property type="evidence" value="ECO:0007669"/>
    <property type="project" value="TreeGrafter"/>
</dbReference>
<dbReference type="GO" id="GO:0000981">
    <property type="term" value="F:DNA-binding transcription factor activity, RNA polymerase II-specific"/>
    <property type="evidence" value="ECO:0007669"/>
    <property type="project" value="InterPro"/>
</dbReference>
<dbReference type="AlphaFoldDB" id="A0A2V1DEP4"/>
<dbReference type="Pfam" id="PF00172">
    <property type="entry name" value="Zn_clus"/>
    <property type="match status" value="1"/>
</dbReference>
<dbReference type="InterPro" id="IPR001138">
    <property type="entry name" value="Zn2Cys6_DnaBD"/>
</dbReference>
<gene>
    <name evidence="5" type="ORF">DM02DRAFT_617150</name>
</gene>
<feature type="region of interest" description="Disordered" evidence="3">
    <location>
        <begin position="139"/>
        <end position="249"/>
    </location>
</feature>
<dbReference type="GO" id="GO:0005634">
    <property type="term" value="C:nucleus"/>
    <property type="evidence" value="ECO:0007669"/>
    <property type="project" value="UniProtKB-SubCell"/>
</dbReference>
<dbReference type="Gene3D" id="4.10.240.10">
    <property type="entry name" value="Zn(2)-C6 fungal-type DNA-binding domain"/>
    <property type="match status" value="1"/>
</dbReference>
<dbReference type="GO" id="GO:0000976">
    <property type="term" value="F:transcription cis-regulatory region binding"/>
    <property type="evidence" value="ECO:0007669"/>
    <property type="project" value="TreeGrafter"/>
</dbReference>
<feature type="compositionally biased region" description="Polar residues" evidence="3">
    <location>
        <begin position="237"/>
        <end position="249"/>
    </location>
</feature>
<dbReference type="InterPro" id="IPR021858">
    <property type="entry name" value="Fun_TF"/>
</dbReference>
<feature type="domain" description="Zn(2)-C6 fungal-type" evidence="4">
    <location>
        <begin position="110"/>
        <end position="140"/>
    </location>
</feature>
<keyword evidence="2" id="KW-0539">Nucleus</keyword>
<dbReference type="EMBL" id="KZ805461">
    <property type="protein sequence ID" value="PVH96562.1"/>
    <property type="molecule type" value="Genomic_DNA"/>
</dbReference>
<keyword evidence="6" id="KW-1185">Reference proteome</keyword>
<organism evidence="5 6">
    <name type="scientific">Periconia macrospinosa</name>
    <dbReference type="NCBI Taxonomy" id="97972"/>
    <lineage>
        <taxon>Eukaryota</taxon>
        <taxon>Fungi</taxon>
        <taxon>Dikarya</taxon>
        <taxon>Ascomycota</taxon>
        <taxon>Pezizomycotina</taxon>
        <taxon>Dothideomycetes</taxon>
        <taxon>Pleosporomycetidae</taxon>
        <taxon>Pleosporales</taxon>
        <taxon>Massarineae</taxon>
        <taxon>Periconiaceae</taxon>
        <taxon>Periconia</taxon>
    </lineage>
</organism>
<dbReference type="SMART" id="SM00066">
    <property type="entry name" value="GAL4"/>
    <property type="match status" value="1"/>
</dbReference>
<dbReference type="InterPro" id="IPR036864">
    <property type="entry name" value="Zn2-C6_fun-type_DNA-bd_sf"/>
</dbReference>
<evidence type="ECO:0000313" key="5">
    <source>
        <dbReference type="EMBL" id="PVH96562.1"/>
    </source>
</evidence>
<feature type="compositionally biased region" description="Polar residues" evidence="3">
    <location>
        <begin position="200"/>
        <end position="229"/>
    </location>
</feature>
<accession>A0A2V1DEP4</accession>
<dbReference type="PANTHER" id="PTHR37534">
    <property type="entry name" value="TRANSCRIPTIONAL ACTIVATOR PROTEIN UGA3"/>
    <property type="match status" value="1"/>
</dbReference>
<dbReference type="CDD" id="cd00067">
    <property type="entry name" value="GAL4"/>
    <property type="match status" value="1"/>
</dbReference>
<reference evidence="5 6" key="1">
    <citation type="journal article" date="2018" name="Sci. Rep.">
        <title>Comparative genomics provides insights into the lifestyle and reveals functional heterogeneity of dark septate endophytic fungi.</title>
        <authorList>
            <person name="Knapp D.G."/>
            <person name="Nemeth J.B."/>
            <person name="Barry K."/>
            <person name="Hainaut M."/>
            <person name="Henrissat B."/>
            <person name="Johnson J."/>
            <person name="Kuo A."/>
            <person name="Lim J.H.P."/>
            <person name="Lipzen A."/>
            <person name="Nolan M."/>
            <person name="Ohm R.A."/>
            <person name="Tamas L."/>
            <person name="Grigoriev I.V."/>
            <person name="Spatafora J.W."/>
            <person name="Nagy L.G."/>
            <person name="Kovacs G.M."/>
        </authorList>
    </citation>
    <scope>NUCLEOTIDE SEQUENCE [LARGE SCALE GENOMIC DNA]</scope>
    <source>
        <strain evidence="5 6">DSE2036</strain>
    </source>
</reference>
<dbReference type="SUPFAM" id="SSF57701">
    <property type="entry name" value="Zn2/Cys6 DNA-binding domain"/>
    <property type="match status" value="1"/>
</dbReference>
<dbReference type="STRING" id="97972.A0A2V1DEP4"/>
<dbReference type="Pfam" id="PF11951">
    <property type="entry name" value="Fungal_trans_2"/>
    <property type="match status" value="1"/>
</dbReference>
<feature type="region of interest" description="Disordered" evidence="3">
    <location>
        <begin position="83"/>
        <end position="108"/>
    </location>
</feature>
<dbReference type="GO" id="GO:0008270">
    <property type="term" value="F:zinc ion binding"/>
    <property type="evidence" value="ECO:0007669"/>
    <property type="project" value="InterPro"/>
</dbReference>
<evidence type="ECO:0000256" key="1">
    <source>
        <dbReference type="ARBA" id="ARBA00004123"/>
    </source>
</evidence>
<comment type="subcellular location">
    <subcellularLocation>
        <location evidence="1">Nucleus</location>
    </subcellularLocation>
</comment>
<dbReference type="OrthoDB" id="5278208at2759"/>
<evidence type="ECO:0000256" key="3">
    <source>
        <dbReference type="SAM" id="MobiDB-lite"/>
    </source>
</evidence>
<dbReference type="Proteomes" id="UP000244855">
    <property type="component" value="Unassembled WGS sequence"/>
</dbReference>
<evidence type="ECO:0000259" key="4">
    <source>
        <dbReference type="PROSITE" id="PS50048"/>
    </source>
</evidence>
<feature type="region of interest" description="Disordered" evidence="3">
    <location>
        <begin position="687"/>
        <end position="725"/>
    </location>
</feature>
<protein>
    <recommendedName>
        <fullName evidence="4">Zn(2)-C6 fungal-type domain-containing protein</fullName>
    </recommendedName>
</protein>
<dbReference type="PROSITE" id="PS50048">
    <property type="entry name" value="ZN2_CY6_FUNGAL_2"/>
    <property type="match status" value="1"/>
</dbReference>
<name>A0A2V1DEP4_9PLEO</name>
<proteinExistence type="predicted"/>
<evidence type="ECO:0000256" key="2">
    <source>
        <dbReference type="ARBA" id="ARBA00023242"/>
    </source>
</evidence>
<sequence length="756" mass="85424">MSGYYHPNPNLPPQYYNVNPNFVPNPNIPHAPPPVIAPDGSYAHPVPESPIYRSMPSAFVQFPDGPVPQPYIGQYEDAPGPMDHAQNSNARVRRRSGPGDQVKHRRTRSGCYTCRQRRVKCDETRPLCERCRKGSRECIYPDANSNQKGGKGGAKAGRAGEGSSPEEHDEDAKERLPPILDDEDESDMGSDTKGHDEIEASSTPALTLDRSPTPSVESSLRTPSLTNRPPLSRKESIPNTKNATSSKSMSHLPKDIQFYLNYFKNHMTHHHYALKLDAGDLFRNDLLKHALKYEPLLYALVGYAAYFHTLSQPDGQISTFLRYYNESVTRLRVSITKNKKQGLATFLTILQLAAIEEVLGDWVNLMGHQKAAYEMLTRLYTPATIVQSPFLLKVTWWYVRFDLFVGFQSGGDAVLSRDWYVAVHEAFVQKRKENPAELHLKYEERFACSRLVAKDVHDFFLRKARGQMDLDTFMQQFPSIDAKIRGLGEQFDPELLDPSKKIKHFEGTVDPNSIVNIMEPDIIWGGDYWMSNYLLLDVYGIAFMYHLSISMAMRKPFEPEIVQRAYQAAQMFEALCQYPNAPPGFMQEAQASIAIGMLFLPKDPKTRDWCRNSFAKIESAGYIYPAVFRNQLLETWGMPPSDWWFPNDEGCPRIIRSIKDFIRERTTEPKDQVSQDLREMRGIFSTLTMSDSPPGDAGSNSSHTPIEGTMSLKSTPGAVDDTEIYTGSSEWDANFDAADVKNADAYPHTGQQLTGK</sequence>
<dbReference type="PROSITE" id="PS00463">
    <property type="entry name" value="ZN2_CY6_FUNGAL_1"/>
    <property type="match status" value="1"/>
</dbReference>
<dbReference type="PANTHER" id="PTHR37534:SF10">
    <property type="entry name" value="ZN(II)2CYS6 TRANSCRIPTION FACTOR (EUROFUNG)"/>
    <property type="match status" value="1"/>
</dbReference>
<evidence type="ECO:0000313" key="6">
    <source>
        <dbReference type="Proteomes" id="UP000244855"/>
    </source>
</evidence>